<name>A0ABP9DXE4_9GAMM</name>
<organism evidence="1 2">
    <name type="scientific">Luteimonas vadosa</name>
    <dbReference type="NCBI Taxonomy" id="1165507"/>
    <lineage>
        <taxon>Bacteria</taxon>
        <taxon>Pseudomonadati</taxon>
        <taxon>Pseudomonadota</taxon>
        <taxon>Gammaproteobacteria</taxon>
        <taxon>Lysobacterales</taxon>
        <taxon>Lysobacteraceae</taxon>
        <taxon>Luteimonas</taxon>
    </lineage>
</organism>
<evidence type="ECO:0000313" key="2">
    <source>
        <dbReference type="Proteomes" id="UP001501323"/>
    </source>
</evidence>
<dbReference type="Proteomes" id="UP001501323">
    <property type="component" value="Unassembled WGS sequence"/>
</dbReference>
<proteinExistence type="predicted"/>
<evidence type="ECO:0000313" key="1">
    <source>
        <dbReference type="EMBL" id="GAA4858047.1"/>
    </source>
</evidence>
<dbReference type="RefSeq" id="WP_345294132.1">
    <property type="nucleotide sequence ID" value="NZ_BAABJY010000001.1"/>
</dbReference>
<keyword evidence="2" id="KW-1185">Reference proteome</keyword>
<accession>A0ABP9DXE4</accession>
<gene>
    <name evidence="1" type="ORF">GCM10023332_07290</name>
</gene>
<dbReference type="EMBL" id="BAABJY010000001">
    <property type="protein sequence ID" value="GAA4858047.1"/>
    <property type="molecule type" value="Genomic_DNA"/>
</dbReference>
<protein>
    <submittedName>
        <fullName evidence="1">Uncharacterized protein</fullName>
    </submittedName>
</protein>
<sequence>MRRFAVAVLVAAPALAWATFKPVRILAPTLNGVTCVARVCVEDPSRLDSARRLQLQAMAAVGRKLGALRQAPLTVFCSTRRCYRSFGGGKERGATLFDWGVILPPESWVAHIVEHEYIHMLQAQHLGLHARERSPAWFKEGMPFFISDPPAHDVPGYARPYVARYRAWERRVGRENVWRASGEL</sequence>
<comment type="caution">
    <text evidence="1">The sequence shown here is derived from an EMBL/GenBank/DDBJ whole genome shotgun (WGS) entry which is preliminary data.</text>
</comment>
<reference evidence="2" key="1">
    <citation type="journal article" date="2019" name="Int. J. Syst. Evol. Microbiol.">
        <title>The Global Catalogue of Microorganisms (GCM) 10K type strain sequencing project: providing services to taxonomists for standard genome sequencing and annotation.</title>
        <authorList>
            <consortium name="The Broad Institute Genomics Platform"/>
            <consortium name="The Broad Institute Genome Sequencing Center for Infectious Disease"/>
            <person name="Wu L."/>
            <person name="Ma J."/>
        </authorList>
    </citation>
    <scope>NUCLEOTIDE SEQUENCE [LARGE SCALE GENOMIC DNA]</scope>
    <source>
        <strain evidence="2">JCM 18392</strain>
    </source>
</reference>